<evidence type="ECO:0000313" key="3">
    <source>
        <dbReference type="Proteomes" id="UP000002640"/>
    </source>
</evidence>
<dbReference type="RefSeq" id="XP_009534380.1">
    <property type="nucleotide sequence ID" value="XM_009536085.1"/>
</dbReference>
<dbReference type="Proteomes" id="UP000002640">
    <property type="component" value="Unassembled WGS sequence"/>
</dbReference>
<gene>
    <name evidence="2" type="ORF">PHYSODRAFT_254696</name>
</gene>
<organism evidence="2 3">
    <name type="scientific">Phytophthora sojae (strain P6497)</name>
    <name type="common">Soybean stem and root rot agent</name>
    <name type="synonym">Phytophthora megasperma f. sp. glycines</name>
    <dbReference type="NCBI Taxonomy" id="1094619"/>
    <lineage>
        <taxon>Eukaryota</taxon>
        <taxon>Sar</taxon>
        <taxon>Stramenopiles</taxon>
        <taxon>Oomycota</taxon>
        <taxon>Peronosporomycetes</taxon>
        <taxon>Peronosporales</taxon>
        <taxon>Peronosporaceae</taxon>
        <taxon>Phytophthora</taxon>
    </lineage>
</organism>
<proteinExistence type="predicted"/>
<dbReference type="EMBL" id="JH159159">
    <property type="protein sequence ID" value="EGZ09519.1"/>
    <property type="molecule type" value="Genomic_DNA"/>
</dbReference>
<feature type="compositionally biased region" description="Basic and acidic residues" evidence="1">
    <location>
        <begin position="244"/>
        <end position="268"/>
    </location>
</feature>
<accession>G5A473</accession>
<feature type="region of interest" description="Disordered" evidence="1">
    <location>
        <begin position="241"/>
        <end position="384"/>
    </location>
</feature>
<name>G5A473_PHYSP</name>
<dbReference type="AlphaFoldDB" id="G5A473"/>
<feature type="region of interest" description="Disordered" evidence="1">
    <location>
        <begin position="181"/>
        <end position="213"/>
    </location>
</feature>
<dbReference type="KEGG" id="psoj:PHYSODRAFT_254696"/>
<dbReference type="GeneID" id="20638534"/>
<evidence type="ECO:0008006" key="4">
    <source>
        <dbReference type="Google" id="ProtNLM"/>
    </source>
</evidence>
<sequence length="697" mass="76569">MSGIYSRVSSSRSSRSGASEVALVMMRQQEAALNQVRADMAAELRDIRLDNQQQTASLMERLQRSEEALAAERESRRRDAEVAEARVAAAVKVEQSPVPSSVPAPEMGRGTLIPPEAPLPSAALDAATAAVLAAAEEVKAESEGIAQSTNAHLAAFDDQLRNVTSAYLQKCALAQKVQRENDARLRQQSTSVPESSGKATARSRTSCDKFAGRSPTYIGQQQVAADSLAAAQLQATIQAPSQVVKREMGPGETKLTETRETRSSETKTRATGGTGSSETKRGRQPKAATQTRSSVAAVKEENSEEAKSSAKGVARDSASGSGHVPRYSGKSANKKSSQKHKRGKRIRRNKRPGGYPSSSDSSSSGSSSSSESSSGSDSDSDWERGLAEELAPATVPAANGQSYTFRPYIQYGAVEMFDPHAKLEDRVNWWERFVYAAALGVWPEKMKLRQLLGRLLAPLRAWFRQLPEKDQKDWSRLSKLFRKEYCRTEASPYNRYYELGPENGESARSFLYRLNAAAKKTDVEYEDSPSDRELHIRRFIKKLADRRLKITLQGQTFKSMKELEKTLKRIEAVQRDDGYETPPPPKTRDAKPSGVRFSRFPPPRRTQGERAYLVENLDSESEDKASPPSDSEEKPEPRYLPGTPPPSMGRTVNSKKINVAQASETIVQVPRPPTTEEVFRAAGQMVLGTTLRIVGGI</sequence>
<dbReference type="InParanoid" id="G5A473"/>
<evidence type="ECO:0000256" key="1">
    <source>
        <dbReference type="SAM" id="MobiDB-lite"/>
    </source>
</evidence>
<feature type="region of interest" description="Disordered" evidence="1">
    <location>
        <begin position="573"/>
        <end position="652"/>
    </location>
</feature>
<protein>
    <recommendedName>
        <fullName evidence="4">Retrotransposon gag domain-containing protein</fullName>
    </recommendedName>
</protein>
<evidence type="ECO:0000313" key="2">
    <source>
        <dbReference type="EMBL" id="EGZ09519.1"/>
    </source>
</evidence>
<reference evidence="2 3" key="1">
    <citation type="journal article" date="2006" name="Science">
        <title>Phytophthora genome sequences uncover evolutionary origins and mechanisms of pathogenesis.</title>
        <authorList>
            <person name="Tyler B.M."/>
            <person name="Tripathy S."/>
            <person name="Zhang X."/>
            <person name="Dehal P."/>
            <person name="Jiang R.H."/>
            <person name="Aerts A."/>
            <person name="Arredondo F.D."/>
            <person name="Baxter L."/>
            <person name="Bensasson D."/>
            <person name="Beynon J.L."/>
            <person name="Chapman J."/>
            <person name="Damasceno C.M."/>
            <person name="Dorrance A.E."/>
            <person name="Dou D."/>
            <person name="Dickerman A.W."/>
            <person name="Dubchak I.L."/>
            <person name="Garbelotto M."/>
            <person name="Gijzen M."/>
            <person name="Gordon S.G."/>
            <person name="Govers F."/>
            <person name="Grunwald N.J."/>
            <person name="Huang W."/>
            <person name="Ivors K.L."/>
            <person name="Jones R.W."/>
            <person name="Kamoun S."/>
            <person name="Krampis K."/>
            <person name="Lamour K.H."/>
            <person name="Lee M.K."/>
            <person name="McDonald W.H."/>
            <person name="Medina M."/>
            <person name="Meijer H.J."/>
            <person name="Nordberg E.K."/>
            <person name="Maclean D.J."/>
            <person name="Ospina-Giraldo M.D."/>
            <person name="Morris P.F."/>
            <person name="Phuntumart V."/>
            <person name="Putnam N.H."/>
            <person name="Rash S."/>
            <person name="Rose J.K."/>
            <person name="Sakihama Y."/>
            <person name="Salamov A.A."/>
            <person name="Savidor A."/>
            <person name="Scheuring C.F."/>
            <person name="Smith B.M."/>
            <person name="Sobral B.W."/>
            <person name="Terry A."/>
            <person name="Torto-Alalibo T.A."/>
            <person name="Win J."/>
            <person name="Xu Z."/>
            <person name="Zhang H."/>
            <person name="Grigoriev I.V."/>
            <person name="Rokhsar D.S."/>
            <person name="Boore J.L."/>
        </authorList>
    </citation>
    <scope>NUCLEOTIDE SEQUENCE [LARGE SCALE GENOMIC DNA]</scope>
    <source>
        <strain evidence="2 3">P6497</strain>
    </source>
</reference>
<keyword evidence="3" id="KW-1185">Reference proteome</keyword>
<feature type="compositionally biased region" description="Basic and acidic residues" evidence="1">
    <location>
        <begin position="298"/>
        <end position="308"/>
    </location>
</feature>
<feature type="compositionally biased region" description="Basic residues" evidence="1">
    <location>
        <begin position="332"/>
        <end position="351"/>
    </location>
</feature>
<feature type="compositionally biased region" description="Polar residues" evidence="1">
    <location>
        <begin position="186"/>
        <end position="204"/>
    </location>
</feature>
<feature type="compositionally biased region" description="Low complexity" evidence="1">
    <location>
        <begin position="357"/>
        <end position="377"/>
    </location>
</feature>